<dbReference type="SMART" id="SM00054">
    <property type="entry name" value="EFh"/>
    <property type="match status" value="2"/>
</dbReference>
<evidence type="ECO:0000256" key="1">
    <source>
        <dbReference type="ARBA" id="ARBA00022737"/>
    </source>
</evidence>
<feature type="domain" description="EF-hand" evidence="3">
    <location>
        <begin position="112"/>
        <end position="139"/>
    </location>
</feature>
<sequence>MEGTSMEKLIHLPICDNVIRRYGKYSKKVNGELIKVIYDWFERDNDFDGLPLAEKHKGHQYKLGITKEQFDQMKQIVTPTGVYGELLTFDQFCDILIPVITGDHNDYSIYLAFRAFDRNGDQFIEAEELESLMRIIGKSVSREKIKEYVGKVDWDNNQMLDYNEFRDFIVKGYARELLMMDISREIIYSHDDIQIPPI</sequence>
<dbReference type="Proteomes" id="UP000682733">
    <property type="component" value="Unassembled WGS sequence"/>
</dbReference>
<dbReference type="Gene3D" id="1.10.238.10">
    <property type="entry name" value="EF-hand"/>
    <property type="match status" value="1"/>
</dbReference>
<dbReference type="PROSITE" id="PS50222">
    <property type="entry name" value="EF_HAND_2"/>
    <property type="match status" value="2"/>
</dbReference>
<dbReference type="AlphaFoldDB" id="A0A8S2SCH6"/>
<accession>A0A8S2SCH6</accession>
<evidence type="ECO:0000313" key="4">
    <source>
        <dbReference type="EMBL" id="CAF1407764.1"/>
    </source>
</evidence>
<keyword evidence="2" id="KW-0106">Calcium</keyword>
<dbReference type="Pfam" id="PF13499">
    <property type="entry name" value="EF-hand_7"/>
    <property type="match status" value="1"/>
</dbReference>
<evidence type="ECO:0000259" key="3">
    <source>
        <dbReference type="PROSITE" id="PS50222"/>
    </source>
</evidence>
<proteinExistence type="predicted"/>
<dbReference type="GO" id="GO:0005509">
    <property type="term" value="F:calcium ion binding"/>
    <property type="evidence" value="ECO:0007669"/>
    <property type="project" value="InterPro"/>
</dbReference>
<feature type="domain" description="EF-hand" evidence="3">
    <location>
        <begin position="140"/>
        <end position="175"/>
    </location>
</feature>
<dbReference type="InterPro" id="IPR011992">
    <property type="entry name" value="EF-hand-dom_pair"/>
</dbReference>
<dbReference type="PROSITE" id="PS00018">
    <property type="entry name" value="EF_HAND_1"/>
    <property type="match status" value="1"/>
</dbReference>
<dbReference type="InterPro" id="IPR018247">
    <property type="entry name" value="EF_Hand_1_Ca_BS"/>
</dbReference>
<reference evidence="5" key="1">
    <citation type="submission" date="2021-02" db="EMBL/GenBank/DDBJ databases">
        <authorList>
            <person name="Nowell W R."/>
        </authorList>
    </citation>
    <scope>NUCLEOTIDE SEQUENCE</scope>
</reference>
<evidence type="ECO:0000313" key="5">
    <source>
        <dbReference type="EMBL" id="CAF4212916.1"/>
    </source>
</evidence>
<keyword evidence="1" id="KW-0677">Repeat</keyword>
<dbReference type="PANTHER" id="PTHR23050">
    <property type="entry name" value="CALCIUM BINDING PROTEIN"/>
    <property type="match status" value="1"/>
</dbReference>
<evidence type="ECO:0000313" key="6">
    <source>
        <dbReference type="Proteomes" id="UP000682733"/>
    </source>
</evidence>
<dbReference type="Proteomes" id="UP000677228">
    <property type="component" value="Unassembled WGS sequence"/>
</dbReference>
<dbReference type="InterPro" id="IPR050145">
    <property type="entry name" value="Centrin_CML-like"/>
</dbReference>
<organism evidence="5 6">
    <name type="scientific">Didymodactylos carnosus</name>
    <dbReference type="NCBI Taxonomy" id="1234261"/>
    <lineage>
        <taxon>Eukaryota</taxon>
        <taxon>Metazoa</taxon>
        <taxon>Spiralia</taxon>
        <taxon>Gnathifera</taxon>
        <taxon>Rotifera</taxon>
        <taxon>Eurotatoria</taxon>
        <taxon>Bdelloidea</taxon>
        <taxon>Philodinida</taxon>
        <taxon>Philodinidae</taxon>
        <taxon>Didymodactylos</taxon>
    </lineage>
</organism>
<dbReference type="CDD" id="cd00051">
    <property type="entry name" value="EFh"/>
    <property type="match status" value="1"/>
</dbReference>
<evidence type="ECO:0000256" key="2">
    <source>
        <dbReference type="ARBA" id="ARBA00022837"/>
    </source>
</evidence>
<dbReference type="InterPro" id="IPR002048">
    <property type="entry name" value="EF_hand_dom"/>
</dbReference>
<dbReference type="EMBL" id="CAJNOK010026729">
    <property type="protein sequence ID" value="CAF1407764.1"/>
    <property type="molecule type" value="Genomic_DNA"/>
</dbReference>
<gene>
    <name evidence="4" type="ORF">OVA965_LOCUS33264</name>
    <name evidence="5" type="ORF">TMI583_LOCUS34146</name>
</gene>
<name>A0A8S2SCH6_9BILA</name>
<comment type="caution">
    <text evidence="5">The sequence shown here is derived from an EMBL/GenBank/DDBJ whole genome shotgun (WGS) entry which is preliminary data.</text>
</comment>
<protein>
    <recommendedName>
        <fullName evidence="3">EF-hand domain-containing protein</fullName>
    </recommendedName>
</protein>
<dbReference type="EMBL" id="CAJOBA010048468">
    <property type="protein sequence ID" value="CAF4212916.1"/>
    <property type="molecule type" value="Genomic_DNA"/>
</dbReference>
<dbReference type="SUPFAM" id="SSF47473">
    <property type="entry name" value="EF-hand"/>
    <property type="match status" value="1"/>
</dbReference>